<feature type="region of interest" description="Disordered" evidence="2">
    <location>
        <begin position="758"/>
        <end position="777"/>
    </location>
</feature>
<feature type="coiled-coil region" evidence="1">
    <location>
        <begin position="721"/>
        <end position="755"/>
    </location>
</feature>
<dbReference type="PANTHER" id="PTHR10775:SF185">
    <property type="entry name" value="OS08G0208400 PROTEIN"/>
    <property type="match status" value="1"/>
</dbReference>
<dbReference type="InterPro" id="IPR004242">
    <property type="entry name" value="Transposase_21"/>
</dbReference>
<keyword evidence="1" id="KW-0175">Coiled coil</keyword>
<reference evidence="5" key="1">
    <citation type="submission" date="2018-02" db="EMBL/GenBank/DDBJ databases">
        <authorList>
            <person name="Cohen D.B."/>
            <person name="Kent A.D."/>
        </authorList>
    </citation>
    <scope>NUCLEOTIDE SEQUENCE</scope>
</reference>
<evidence type="ECO:0000256" key="1">
    <source>
        <dbReference type="SAM" id="Coils"/>
    </source>
</evidence>
<dbReference type="EMBL" id="OIVN01001313">
    <property type="protein sequence ID" value="SPC92495.1"/>
    <property type="molecule type" value="Genomic_DNA"/>
</dbReference>
<feature type="compositionally biased region" description="Polar residues" evidence="2">
    <location>
        <begin position="437"/>
        <end position="447"/>
    </location>
</feature>
<evidence type="ECO:0000256" key="3">
    <source>
        <dbReference type="SAM" id="Phobius"/>
    </source>
</evidence>
<evidence type="ECO:0000313" key="5">
    <source>
        <dbReference type="EMBL" id="SPC92495.1"/>
    </source>
</evidence>
<accession>A0A2N9FZC7</accession>
<evidence type="ECO:0000259" key="4">
    <source>
        <dbReference type="Pfam" id="PF13960"/>
    </source>
</evidence>
<dbReference type="Pfam" id="PF13960">
    <property type="entry name" value="DUF4218"/>
    <property type="match status" value="1"/>
</dbReference>
<feature type="transmembrane region" description="Helical" evidence="3">
    <location>
        <begin position="363"/>
        <end position="385"/>
    </location>
</feature>
<dbReference type="PANTHER" id="PTHR10775">
    <property type="entry name" value="OS08G0208400 PROTEIN"/>
    <property type="match status" value="1"/>
</dbReference>
<dbReference type="Pfam" id="PF03004">
    <property type="entry name" value="Transposase_24"/>
    <property type="match status" value="1"/>
</dbReference>
<sequence length="777" mass="88818">MSRKRVENMRWYIDKLVDDGISRHPVDSEEWKEFDVQHPRFAVEPRNVKVRFSHRWIQPFWEHEQQLQYVACYTHSLHPIALVRPLVDELKELWQDGALTYDTSSGMKFQMHAALLWTIHDYPRFGNVFGWRTKGYHACYTCNDEPYSESLESKIGYTNHRAYLPMNHSFRRSRAYNGKVENRMRSLELPVGKIQEQLENMPALTLGKNPSIDGKNKDTDKAWMDLEKMNIREILHLEVLPDGSCRKPRAIFSLNTTERDGFYDFLKSVKYPDGYAANISRSVNTRNGKLSGLKSHDGHVLLQRILSIGMRGFVDTNITTLLFELGSFFQDLCSKTLRQSDLEELEERIVLILCKMEKFFPPAFFDVMVILVILTILIVFSLKVIEIPSGRIRRSPPQHTTSEAQLAAIPPMSRPEEDSPIPPNPQADAQIGGTTGGTVASTNTHTRGPTRGIGIQRLFDKDGKLPVPIPQEFRKPVGKNASKCVNQIGVQVHQNMPNIGVCKWKKVADSIKQPMYQCVEGDSVDVNKSLNTKFANSLRQHVYRLHTKDKKAKLTHGDEYVRNHPLKNVTAENWIELIDKKWTDSDFKELSLKNKKNRNENPDKNKHRVGSKSLAVRVHEGMEENDGQLPKATVIYRETHYDPKKKKWITSEAERNYEEMLRLEEEHLVDPDAIPLTPEEVSVRVLKPRSGYVKGLGIRPSSSLRTIASSGMSRDDVQRQIAEIKEVANSEIAELKEANKRHEEMTANILEFLRSQGFTTPFGSGGSSSSSYRGDGN</sequence>
<dbReference type="Pfam" id="PF02992">
    <property type="entry name" value="Transposase_21"/>
    <property type="match status" value="2"/>
</dbReference>
<evidence type="ECO:0000256" key="2">
    <source>
        <dbReference type="SAM" id="MobiDB-lite"/>
    </source>
</evidence>
<keyword evidence="3" id="KW-0472">Membrane</keyword>
<dbReference type="InterPro" id="IPR004252">
    <property type="entry name" value="Probable_transposase_24"/>
</dbReference>
<gene>
    <name evidence="5" type="ORF">FSB_LOCUS20377</name>
</gene>
<proteinExistence type="predicted"/>
<dbReference type="InterPro" id="IPR025452">
    <property type="entry name" value="DUF4218"/>
</dbReference>
<organism evidence="5">
    <name type="scientific">Fagus sylvatica</name>
    <name type="common">Beechnut</name>
    <dbReference type="NCBI Taxonomy" id="28930"/>
    <lineage>
        <taxon>Eukaryota</taxon>
        <taxon>Viridiplantae</taxon>
        <taxon>Streptophyta</taxon>
        <taxon>Embryophyta</taxon>
        <taxon>Tracheophyta</taxon>
        <taxon>Spermatophyta</taxon>
        <taxon>Magnoliopsida</taxon>
        <taxon>eudicotyledons</taxon>
        <taxon>Gunneridae</taxon>
        <taxon>Pentapetalae</taxon>
        <taxon>rosids</taxon>
        <taxon>fabids</taxon>
        <taxon>Fagales</taxon>
        <taxon>Fagaceae</taxon>
        <taxon>Fagus</taxon>
    </lineage>
</organism>
<protein>
    <recommendedName>
        <fullName evidence="4">DUF4218 domain-containing protein</fullName>
    </recommendedName>
</protein>
<feature type="domain" description="DUF4218" evidence="4">
    <location>
        <begin position="332"/>
        <end position="373"/>
    </location>
</feature>
<keyword evidence="3" id="KW-1133">Transmembrane helix</keyword>
<name>A0A2N9FZC7_FAGSY</name>
<keyword evidence="3" id="KW-0812">Transmembrane</keyword>
<feature type="region of interest" description="Disordered" evidence="2">
    <location>
        <begin position="411"/>
        <end position="453"/>
    </location>
</feature>
<dbReference type="AlphaFoldDB" id="A0A2N9FZC7"/>